<dbReference type="Pfam" id="PF00563">
    <property type="entry name" value="EAL"/>
    <property type="match status" value="1"/>
</dbReference>
<dbReference type="PROSITE" id="PS50883">
    <property type="entry name" value="EAL"/>
    <property type="match status" value="1"/>
</dbReference>
<dbReference type="InterPro" id="IPR050706">
    <property type="entry name" value="Cyclic-di-GMP_PDE-like"/>
</dbReference>
<dbReference type="EMBL" id="AYZM01000158">
    <property type="protein sequence ID" value="KRN18287.1"/>
    <property type="molecule type" value="Genomic_DNA"/>
</dbReference>
<dbReference type="PATRIC" id="fig|1423804.4.peg.2336"/>
<dbReference type="Proteomes" id="UP000051442">
    <property type="component" value="Unassembled WGS sequence"/>
</dbReference>
<dbReference type="STRING" id="1423804.FD14_GL002152"/>
<dbReference type="InterPro" id="IPR001633">
    <property type="entry name" value="EAL_dom"/>
</dbReference>
<organism evidence="2 3">
    <name type="scientific">Secundilactobacillus similis DSM 23365 = JCM 2765</name>
    <dbReference type="NCBI Taxonomy" id="1423804"/>
    <lineage>
        <taxon>Bacteria</taxon>
        <taxon>Bacillati</taxon>
        <taxon>Bacillota</taxon>
        <taxon>Bacilli</taxon>
        <taxon>Lactobacillales</taxon>
        <taxon>Lactobacillaceae</taxon>
        <taxon>Secundilactobacillus</taxon>
    </lineage>
</organism>
<dbReference type="SMART" id="SM00052">
    <property type="entry name" value="EAL"/>
    <property type="match status" value="1"/>
</dbReference>
<gene>
    <name evidence="2" type="ORF">FD14_GL002152</name>
</gene>
<dbReference type="PANTHER" id="PTHR33121">
    <property type="entry name" value="CYCLIC DI-GMP PHOSPHODIESTERASE PDEF"/>
    <property type="match status" value="1"/>
</dbReference>
<sequence length="219" mass="25286">MYRYFIQPQLNKFTKSLFGYEFLIRKFDDQHWILPEDFNAILVDVQAVLLQQTAGKLALKISSVSFNLNRTQFINPEMADALAKVQLALYPVRLIVEVTEEPTDKGISKAQVAAEVSYYDQHGIQISLDDVGSGNNTLANVESFLPLVHEIKFAMQNFRREGRAAEIPEQLVHWQKIADQYKLRFVVEGIETIEDDQLLDRLEIPYRQGYYYGKPHLSD</sequence>
<protein>
    <submittedName>
        <fullName evidence="2">C-di-GMP-specific phosphodiesterase</fullName>
    </submittedName>
</protein>
<dbReference type="AlphaFoldDB" id="A0A0R2EPK5"/>
<evidence type="ECO:0000313" key="3">
    <source>
        <dbReference type="Proteomes" id="UP000051442"/>
    </source>
</evidence>
<evidence type="ECO:0000259" key="1">
    <source>
        <dbReference type="PROSITE" id="PS50883"/>
    </source>
</evidence>
<dbReference type="OrthoDB" id="8731447at2"/>
<name>A0A0R2EPK5_9LACO</name>
<evidence type="ECO:0000313" key="2">
    <source>
        <dbReference type="EMBL" id="KRN18287.1"/>
    </source>
</evidence>
<accession>A0A0R2EPK5</accession>
<reference evidence="2 3" key="1">
    <citation type="journal article" date="2015" name="Genome Announc.">
        <title>Expanding the biotechnology potential of lactobacilli through comparative genomics of 213 strains and associated genera.</title>
        <authorList>
            <person name="Sun Z."/>
            <person name="Harris H.M."/>
            <person name="McCann A."/>
            <person name="Guo C."/>
            <person name="Argimon S."/>
            <person name="Zhang W."/>
            <person name="Yang X."/>
            <person name="Jeffery I.B."/>
            <person name="Cooney J.C."/>
            <person name="Kagawa T.F."/>
            <person name="Liu W."/>
            <person name="Song Y."/>
            <person name="Salvetti E."/>
            <person name="Wrobel A."/>
            <person name="Rasinkangas P."/>
            <person name="Parkhill J."/>
            <person name="Rea M.C."/>
            <person name="O'Sullivan O."/>
            <person name="Ritari J."/>
            <person name="Douillard F.P."/>
            <person name="Paul Ross R."/>
            <person name="Yang R."/>
            <person name="Briner A.E."/>
            <person name="Felis G.E."/>
            <person name="de Vos W.M."/>
            <person name="Barrangou R."/>
            <person name="Klaenhammer T.R."/>
            <person name="Caufield P.W."/>
            <person name="Cui Y."/>
            <person name="Zhang H."/>
            <person name="O'Toole P.W."/>
        </authorList>
    </citation>
    <scope>NUCLEOTIDE SEQUENCE [LARGE SCALE GENOMIC DNA]</scope>
    <source>
        <strain evidence="2 3">DSM 23365</strain>
    </source>
</reference>
<dbReference type="RefSeq" id="WP_057152290.1">
    <property type="nucleotide sequence ID" value="NZ_AYZM01000158.1"/>
</dbReference>
<dbReference type="Gene3D" id="3.20.20.450">
    <property type="entry name" value="EAL domain"/>
    <property type="match status" value="1"/>
</dbReference>
<dbReference type="SUPFAM" id="SSF141868">
    <property type="entry name" value="EAL domain-like"/>
    <property type="match status" value="1"/>
</dbReference>
<keyword evidence="3" id="KW-1185">Reference proteome</keyword>
<dbReference type="InterPro" id="IPR035919">
    <property type="entry name" value="EAL_sf"/>
</dbReference>
<feature type="domain" description="EAL" evidence="1">
    <location>
        <begin position="1"/>
        <end position="219"/>
    </location>
</feature>
<proteinExistence type="predicted"/>
<dbReference type="CDD" id="cd01948">
    <property type="entry name" value="EAL"/>
    <property type="match status" value="1"/>
</dbReference>
<dbReference type="PANTHER" id="PTHR33121:SF70">
    <property type="entry name" value="SIGNALING PROTEIN YKOW"/>
    <property type="match status" value="1"/>
</dbReference>
<comment type="caution">
    <text evidence="2">The sequence shown here is derived from an EMBL/GenBank/DDBJ whole genome shotgun (WGS) entry which is preliminary data.</text>
</comment>
<dbReference type="GO" id="GO:0071111">
    <property type="term" value="F:cyclic-guanylate-specific phosphodiesterase activity"/>
    <property type="evidence" value="ECO:0007669"/>
    <property type="project" value="InterPro"/>
</dbReference>